<feature type="transmembrane region" description="Helical" evidence="5">
    <location>
        <begin position="392"/>
        <end position="419"/>
    </location>
</feature>
<dbReference type="OrthoDB" id="6770063at2759"/>
<dbReference type="AlphaFoldDB" id="A0A423VXV7"/>
<keyword evidence="3 5" id="KW-1133">Transmembrane helix</keyword>
<name>A0A423VXV7_CYTCH</name>
<feature type="transmembrane region" description="Helical" evidence="5">
    <location>
        <begin position="367"/>
        <end position="386"/>
    </location>
</feature>
<evidence type="ECO:0000259" key="6">
    <source>
        <dbReference type="PROSITE" id="PS50850"/>
    </source>
</evidence>
<dbReference type="SUPFAM" id="SSF103473">
    <property type="entry name" value="MFS general substrate transporter"/>
    <property type="match status" value="1"/>
</dbReference>
<dbReference type="Gene3D" id="1.20.1250.20">
    <property type="entry name" value="MFS general substrate transporter like domains"/>
    <property type="match status" value="1"/>
</dbReference>
<dbReference type="GO" id="GO:0140115">
    <property type="term" value="P:export across plasma membrane"/>
    <property type="evidence" value="ECO:0007669"/>
    <property type="project" value="UniProtKB-ARBA"/>
</dbReference>
<comment type="caution">
    <text evidence="7">The sequence shown here is derived from an EMBL/GenBank/DDBJ whole genome shotgun (WGS) entry which is preliminary data.</text>
</comment>
<feature type="transmembrane region" description="Helical" evidence="5">
    <location>
        <begin position="94"/>
        <end position="113"/>
    </location>
</feature>
<reference evidence="7 8" key="1">
    <citation type="submission" date="2015-09" db="EMBL/GenBank/DDBJ databases">
        <title>Host preference determinants of Valsa canker pathogens revealed by comparative genomics.</title>
        <authorList>
            <person name="Yin Z."/>
            <person name="Huang L."/>
        </authorList>
    </citation>
    <scope>NUCLEOTIDE SEQUENCE [LARGE SCALE GENOMIC DNA]</scope>
    <source>
        <strain evidence="7 8">YSFL</strain>
    </source>
</reference>
<evidence type="ECO:0000313" key="8">
    <source>
        <dbReference type="Proteomes" id="UP000284375"/>
    </source>
</evidence>
<dbReference type="PANTHER" id="PTHR23502:SF60">
    <property type="entry name" value="MAJOR FACILITATOR SUPERFAMILY (MFS) PROFILE DOMAIN-CONTAINING PROTEIN-RELATED"/>
    <property type="match status" value="1"/>
</dbReference>
<organism evidence="7 8">
    <name type="scientific">Cytospora chrysosperma</name>
    <name type="common">Cytospora canker fungus</name>
    <name type="synonym">Sphaeria chrysosperma</name>
    <dbReference type="NCBI Taxonomy" id="252740"/>
    <lineage>
        <taxon>Eukaryota</taxon>
        <taxon>Fungi</taxon>
        <taxon>Dikarya</taxon>
        <taxon>Ascomycota</taxon>
        <taxon>Pezizomycotina</taxon>
        <taxon>Sordariomycetes</taxon>
        <taxon>Sordariomycetidae</taxon>
        <taxon>Diaporthales</taxon>
        <taxon>Cytosporaceae</taxon>
        <taxon>Cytospora</taxon>
    </lineage>
</organism>
<evidence type="ECO:0000313" key="7">
    <source>
        <dbReference type="EMBL" id="ROV95880.1"/>
    </source>
</evidence>
<sequence length="493" mass="54334">MISSEPEKNEEAVGIAALSPQCQRLLELQEEYGATWDSPDDPRDPYNWKPWRKVTISILVSSAQLVTLMSASMTTAALGQIATDVGMSVPQAQISFSIYFLGLAFAPFFIAAVSEMFGRRPVWLLSNVYFILWNTLCPVGRSKGLMIAGRFMSASGASAGVVLTGPIMTDMYTAEMRGRSLAMAGLLPYLGPALGPIVGGVAAQNLDWPWLFWIISLFAAAITLAGLLFLPESYTPVLLHRKAKAENPDDPRFRAFSPTTRAFYRDLLTRLRAGVYRPVRLILKRPIMQYIAFNGGLNFGIYSIMLSTFAQLFMDRYQESETISSLNYIAIALGTTLASQVGGRVMDYVWRRLTKRNNGETRPEYRAPYMAPGGIMASVGLIWYGWAAEKGAPWIVVDVGATVFIVGIFITSGAFLAYTFDEFKHAASASAACRLLTYILGFAFPIFAPDLYSSLGYGWGNTLLALIWVVFGVPAPLVLWLWGPKLRAMGRDE</sequence>
<dbReference type="Proteomes" id="UP000284375">
    <property type="component" value="Unassembled WGS sequence"/>
</dbReference>
<dbReference type="InterPro" id="IPR036259">
    <property type="entry name" value="MFS_trans_sf"/>
</dbReference>
<keyword evidence="2 5" id="KW-0812">Transmembrane</keyword>
<proteinExistence type="predicted"/>
<feature type="transmembrane region" description="Helical" evidence="5">
    <location>
        <begin position="326"/>
        <end position="346"/>
    </location>
</feature>
<feature type="transmembrane region" description="Helical" evidence="5">
    <location>
        <begin position="181"/>
        <end position="204"/>
    </location>
</feature>
<accession>A0A423VXV7</accession>
<protein>
    <recommendedName>
        <fullName evidence="6">Major facilitator superfamily (MFS) profile domain-containing protein</fullName>
    </recommendedName>
</protein>
<dbReference type="InterPro" id="IPR020846">
    <property type="entry name" value="MFS_dom"/>
</dbReference>
<dbReference type="PROSITE" id="PS50850">
    <property type="entry name" value="MFS"/>
    <property type="match status" value="1"/>
</dbReference>
<dbReference type="PROSITE" id="PS00216">
    <property type="entry name" value="SUGAR_TRANSPORT_1"/>
    <property type="match status" value="1"/>
</dbReference>
<evidence type="ECO:0000256" key="5">
    <source>
        <dbReference type="SAM" id="Phobius"/>
    </source>
</evidence>
<dbReference type="Pfam" id="PF07690">
    <property type="entry name" value="MFS_1"/>
    <property type="match status" value="1"/>
</dbReference>
<feature type="transmembrane region" description="Helical" evidence="5">
    <location>
        <begin position="147"/>
        <end position="169"/>
    </location>
</feature>
<feature type="transmembrane region" description="Helical" evidence="5">
    <location>
        <begin position="122"/>
        <end position="141"/>
    </location>
</feature>
<feature type="transmembrane region" description="Helical" evidence="5">
    <location>
        <begin position="290"/>
        <end position="314"/>
    </location>
</feature>
<feature type="domain" description="Major facilitator superfamily (MFS) profile" evidence="6">
    <location>
        <begin position="56"/>
        <end position="487"/>
    </location>
</feature>
<dbReference type="GO" id="GO:0022857">
    <property type="term" value="F:transmembrane transporter activity"/>
    <property type="evidence" value="ECO:0007669"/>
    <property type="project" value="InterPro"/>
</dbReference>
<dbReference type="GO" id="GO:0042908">
    <property type="term" value="P:xenobiotic transport"/>
    <property type="evidence" value="ECO:0007669"/>
    <property type="project" value="UniProtKB-ARBA"/>
</dbReference>
<feature type="transmembrane region" description="Helical" evidence="5">
    <location>
        <begin position="431"/>
        <end position="448"/>
    </location>
</feature>
<comment type="subcellular location">
    <subcellularLocation>
        <location evidence="1">Membrane</location>
        <topology evidence="1">Multi-pass membrane protein</topology>
    </subcellularLocation>
</comment>
<feature type="transmembrane region" description="Helical" evidence="5">
    <location>
        <begin position="210"/>
        <end position="230"/>
    </location>
</feature>
<feature type="transmembrane region" description="Helical" evidence="5">
    <location>
        <begin position="460"/>
        <end position="482"/>
    </location>
</feature>
<dbReference type="STRING" id="252740.A0A423VXV7"/>
<dbReference type="InterPro" id="IPR005829">
    <property type="entry name" value="Sugar_transporter_CS"/>
</dbReference>
<dbReference type="EMBL" id="LJZO01000022">
    <property type="protein sequence ID" value="ROV95880.1"/>
    <property type="molecule type" value="Genomic_DNA"/>
</dbReference>
<dbReference type="GO" id="GO:0016020">
    <property type="term" value="C:membrane"/>
    <property type="evidence" value="ECO:0007669"/>
    <property type="project" value="UniProtKB-SubCell"/>
</dbReference>
<dbReference type="InterPro" id="IPR011701">
    <property type="entry name" value="MFS"/>
</dbReference>
<evidence type="ECO:0000256" key="1">
    <source>
        <dbReference type="ARBA" id="ARBA00004141"/>
    </source>
</evidence>
<gene>
    <name evidence="7" type="ORF">VSDG_05198</name>
</gene>
<keyword evidence="4 5" id="KW-0472">Membrane</keyword>
<feature type="transmembrane region" description="Helical" evidence="5">
    <location>
        <begin position="58"/>
        <end position="82"/>
    </location>
</feature>
<evidence type="ECO:0000256" key="3">
    <source>
        <dbReference type="ARBA" id="ARBA00022989"/>
    </source>
</evidence>
<evidence type="ECO:0000256" key="2">
    <source>
        <dbReference type="ARBA" id="ARBA00022692"/>
    </source>
</evidence>
<keyword evidence="8" id="KW-1185">Reference proteome</keyword>
<evidence type="ECO:0000256" key="4">
    <source>
        <dbReference type="ARBA" id="ARBA00023136"/>
    </source>
</evidence>
<dbReference type="PANTHER" id="PTHR23502">
    <property type="entry name" value="MAJOR FACILITATOR SUPERFAMILY"/>
    <property type="match status" value="1"/>
</dbReference>